<organism evidence="2 3">
    <name type="scientific">Candidatus Portnoybacteria bacterium CG_4_10_14_0_8_um_filter_40_50</name>
    <dbReference type="NCBI Taxonomy" id="1974800"/>
    <lineage>
        <taxon>Bacteria</taxon>
        <taxon>Candidatus Portnoyibacteriota</taxon>
    </lineage>
</organism>
<sequence length="178" mass="19830">NKIILSQVKEEFETKINSRLEISQKGFFQDEIFGNSGPLGPKVGESTTYTVIWQAKNYYNDVKNVKIKATLSPGVKLTGRIYPENSRLTFDSQSKEIIWELGDLKSGTGKITPAPNVAFQISFTPDFSQRNLVPLLVSQAKIIGEDYWTGTNLEVTSPAIDTTLPDDPTVNEEMGRVQ</sequence>
<dbReference type="AlphaFoldDB" id="A0A2M7QPU8"/>
<accession>A0A2M7QPU8</accession>
<evidence type="ECO:0008006" key="4">
    <source>
        <dbReference type="Google" id="ProtNLM"/>
    </source>
</evidence>
<gene>
    <name evidence="2" type="ORF">COY85_04390</name>
</gene>
<protein>
    <recommendedName>
        <fullName evidence="4">DUF11 domain-containing protein</fullName>
    </recommendedName>
</protein>
<name>A0A2M7QPU8_9BACT</name>
<feature type="region of interest" description="Disordered" evidence="1">
    <location>
        <begin position="159"/>
        <end position="178"/>
    </location>
</feature>
<reference evidence="3" key="1">
    <citation type="submission" date="2017-09" db="EMBL/GenBank/DDBJ databases">
        <title>Depth-based differentiation of microbial function through sediment-hosted aquifers and enrichment of novel symbionts in the deep terrestrial subsurface.</title>
        <authorList>
            <person name="Probst A.J."/>
            <person name="Ladd B."/>
            <person name="Jarett J.K."/>
            <person name="Geller-Mcgrath D.E."/>
            <person name="Sieber C.M.K."/>
            <person name="Emerson J.B."/>
            <person name="Anantharaman K."/>
            <person name="Thomas B.C."/>
            <person name="Malmstrom R."/>
            <person name="Stieglmeier M."/>
            <person name="Klingl A."/>
            <person name="Woyke T."/>
            <person name="Ryan C.M."/>
            <person name="Banfield J.F."/>
        </authorList>
    </citation>
    <scope>NUCLEOTIDE SEQUENCE [LARGE SCALE GENOMIC DNA]</scope>
</reference>
<dbReference type="EMBL" id="PFLK01000117">
    <property type="protein sequence ID" value="PIY74031.1"/>
    <property type="molecule type" value="Genomic_DNA"/>
</dbReference>
<evidence type="ECO:0000313" key="3">
    <source>
        <dbReference type="Proteomes" id="UP000229481"/>
    </source>
</evidence>
<comment type="caution">
    <text evidence="2">The sequence shown here is derived from an EMBL/GenBank/DDBJ whole genome shotgun (WGS) entry which is preliminary data.</text>
</comment>
<feature type="non-terminal residue" evidence="2">
    <location>
        <position position="1"/>
    </location>
</feature>
<proteinExistence type="predicted"/>
<evidence type="ECO:0000256" key="1">
    <source>
        <dbReference type="SAM" id="MobiDB-lite"/>
    </source>
</evidence>
<dbReference type="Proteomes" id="UP000229481">
    <property type="component" value="Unassembled WGS sequence"/>
</dbReference>
<evidence type="ECO:0000313" key="2">
    <source>
        <dbReference type="EMBL" id="PIY74031.1"/>
    </source>
</evidence>